<keyword evidence="3" id="KW-1185">Reference proteome</keyword>
<proteinExistence type="predicted"/>
<feature type="signal peptide" evidence="1">
    <location>
        <begin position="1"/>
        <end position="22"/>
    </location>
</feature>
<comment type="caution">
    <text evidence="2">The sequence shown here is derived from an EMBL/GenBank/DDBJ whole genome shotgun (WGS) entry which is preliminary data.</text>
</comment>
<dbReference type="EMBL" id="BRZM01000064">
    <property type="protein sequence ID" value="GLD63905.1"/>
    <property type="molecule type" value="Genomic_DNA"/>
</dbReference>
<accession>A0AAD3N2L0</accession>
<dbReference type="AlphaFoldDB" id="A0AAD3N2L0"/>
<gene>
    <name evidence="2" type="ORF">AKAME5_001547900</name>
</gene>
<evidence type="ECO:0000313" key="3">
    <source>
        <dbReference type="Proteomes" id="UP001279410"/>
    </source>
</evidence>
<dbReference type="Proteomes" id="UP001279410">
    <property type="component" value="Unassembled WGS sequence"/>
</dbReference>
<evidence type="ECO:0000313" key="2">
    <source>
        <dbReference type="EMBL" id="GLD63905.1"/>
    </source>
</evidence>
<keyword evidence="1" id="KW-0732">Signal</keyword>
<protein>
    <recommendedName>
        <fullName evidence="4">Immunoglobulin V-set domain-containing protein</fullName>
    </recommendedName>
</protein>
<sequence length="124" mass="14148">MLLAEAGRVFMGLILYISGVLGKQRNICALKGSSVNLPCSVEHPTSRNKWYTVHWNGYKHLNPGPVYDEISAQSTERDDLHYSTVHFSKKLTDPLYSTVQPHQPKEQELVHYAAVNFRHDRSPE</sequence>
<dbReference type="Gene3D" id="2.60.40.10">
    <property type="entry name" value="Immunoglobulins"/>
    <property type="match status" value="1"/>
</dbReference>
<reference evidence="2" key="1">
    <citation type="submission" date="2022-08" db="EMBL/GenBank/DDBJ databases">
        <title>Genome sequencing of akame (Lates japonicus).</title>
        <authorList>
            <person name="Hashiguchi Y."/>
            <person name="Takahashi H."/>
        </authorList>
    </citation>
    <scope>NUCLEOTIDE SEQUENCE</scope>
    <source>
        <strain evidence="2">Kochi</strain>
    </source>
</reference>
<name>A0AAD3N2L0_LATJO</name>
<evidence type="ECO:0008006" key="4">
    <source>
        <dbReference type="Google" id="ProtNLM"/>
    </source>
</evidence>
<organism evidence="2 3">
    <name type="scientific">Lates japonicus</name>
    <name type="common">Japanese lates</name>
    <dbReference type="NCBI Taxonomy" id="270547"/>
    <lineage>
        <taxon>Eukaryota</taxon>
        <taxon>Metazoa</taxon>
        <taxon>Chordata</taxon>
        <taxon>Craniata</taxon>
        <taxon>Vertebrata</taxon>
        <taxon>Euteleostomi</taxon>
        <taxon>Actinopterygii</taxon>
        <taxon>Neopterygii</taxon>
        <taxon>Teleostei</taxon>
        <taxon>Neoteleostei</taxon>
        <taxon>Acanthomorphata</taxon>
        <taxon>Carangaria</taxon>
        <taxon>Carangaria incertae sedis</taxon>
        <taxon>Centropomidae</taxon>
        <taxon>Lates</taxon>
    </lineage>
</organism>
<feature type="chain" id="PRO_5042164461" description="Immunoglobulin V-set domain-containing protein" evidence="1">
    <location>
        <begin position="23"/>
        <end position="124"/>
    </location>
</feature>
<dbReference type="InterPro" id="IPR013783">
    <property type="entry name" value="Ig-like_fold"/>
</dbReference>
<evidence type="ECO:0000256" key="1">
    <source>
        <dbReference type="SAM" id="SignalP"/>
    </source>
</evidence>